<dbReference type="GO" id="GO:0003677">
    <property type="term" value="F:DNA binding"/>
    <property type="evidence" value="ECO:0007669"/>
    <property type="project" value="UniProtKB-KW"/>
</dbReference>
<feature type="binding site" evidence="9">
    <location>
        <position position="223"/>
    </location>
    <ligand>
        <name>Mn(2+)</name>
        <dbReference type="ChEBI" id="CHEBI:29035"/>
    </ligand>
</feature>
<reference evidence="11" key="1">
    <citation type="submission" date="2010-11" db="EMBL/GenBank/DDBJ databases">
        <title>The complete genome of Mahella australiensis DSM 15567.</title>
        <authorList>
            <consortium name="US DOE Joint Genome Institute (JGI-PGF)"/>
            <person name="Lucas S."/>
            <person name="Copeland A."/>
            <person name="Lapidus A."/>
            <person name="Bruce D."/>
            <person name="Goodwin L."/>
            <person name="Pitluck S."/>
            <person name="Kyrpides N."/>
            <person name="Mavromatis K."/>
            <person name="Pagani I."/>
            <person name="Ivanova N."/>
            <person name="Teshima H."/>
            <person name="Brettin T."/>
            <person name="Detter J.C."/>
            <person name="Han C."/>
            <person name="Tapia R."/>
            <person name="Land M."/>
            <person name="Hauser L."/>
            <person name="Markowitz V."/>
            <person name="Cheng J.-F."/>
            <person name="Hugenholtz P."/>
            <person name="Woyke T."/>
            <person name="Wu D."/>
            <person name="Spring S."/>
            <person name="Pukall R."/>
            <person name="Steenblock K."/>
            <person name="Schneider S."/>
            <person name="Klenk H.-P."/>
            <person name="Eisen J.A."/>
        </authorList>
    </citation>
    <scope>NUCLEOTIDE SEQUENCE [LARGE SCALE GENOMIC DNA]</scope>
    <source>
        <strain evidence="11">DSM 15567 / CIP 107919 / 50-1 BON</strain>
    </source>
</reference>
<evidence type="ECO:0000256" key="7">
    <source>
        <dbReference type="ARBA" id="ARBA00023125"/>
    </source>
</evidence>
<dbReference type="InterPro" id="IPR019858">
    <property type="entry name" value="CRISPR-assoc_Cas1_HMARI/TNEAP"/>
</dbReference>
<keyword evidence="3 9" id="KW-0255">Endonuclease</keyword>
<dbReference type="HAMAP" id="MF_01470">
    <property type="entry name" value="Cas1"/>
    <property type="match status" value="1"/>
</dbReference>
<dbReference type="CDD" id="cd09722">
    <property type="entry name" value="Cas1_I-B"/>
    <property type="match status" value="1"/>
</dbReference>
<sequence>MKKSFYIFSSGEFERKDNTVYFKSEAGSKYIPIEDISEIMIFGEVNFNKRFIEFLSQKEVLLHFFNHYGYYTGSFYPREHLNSGYMILKQAEYYMDVDKRLCLARHFVQGATDNIQHVLKYYINRGRDSLQAISDEIDKLYAITYECTGVEELMAIEGNIRDQYYKGFDTIIDKPAFAFEQRTRRPPQNRMNTLISFGNSIIYTLVLSEIYKTHLDPRIGYLHTTNFRRFTLNLDVAEIFKPILVDRAIFTLLGKNMITANDFQSYADGIVLKEKAQKAFVTELDKRFATTINHRDLHRQVSYRSIIRMELYKLEKHFMGEKEYSPFVSRW</sequence>
<gene>
    <name evidence="9" type="primary">cas1</name>
    <name evidence="10" type="ordered locus">Mahau_2201</name>
</gene>
<dbReference type="Gene3D" id="1.20.120.920">
    <property type="entry name" value="CRISPR-associated endonuclease Cas1, C-terminal domain"/>
    <property type="match status" value="1"/>
</dbReference>
<feature type="binding site" evidence="9">
    <location>
        <position position="157"/>
    </location>
    <ligand>
        <name>Mn(2+)</name>
        <dbReference type="ChEBI" id="CHEBI:29035"/>
    </ligand>
</feature>
<dbReference type="eggNOG" id="COG1518">
    <property type="taxonomic scope" value="Bacteria"/>
</dbReference>
<dbReference type="PANTHER" id="PTHR43219:SF1">
    <property type="entry name" value="CRISPR-ASSOCIATED ENDONUCLEASE CAS1"/>
    <property type="match status" value="1"/>
</dbReference>
<evidence type="ECO:0000313" key="11">
    <source>
        <dbReference type="Proteomes" id="UP000008457"/>
    </source>
</evidence>
<dbReference type="EC" id="3.1.-.-" evidence="9"/>
<protein>
    <recommendedName>
        <fullName evidence="9">CRISPR-associated endonuclease Cas1</fullName>
        <ecNumber evidence="9">3.1.-.-</ecNumber>
    </recommendedName>
</protein>
<keyword evidence="4 9" id="KW-0378">Hydrolase</keyword>
<evidence type="ECO:0000256" key="9">
    <source>
        <dbReference type="HAMAP-Rule" id="MF_01470"/>
    </source>
</evidence>
<keyword evidence="1 9" id="KW-0540">Nuclease</keyword>
<evidence type="ECO:0000256" key="6">
    <source>
        <dbReference type="ARBA" id="ARBA00023118"/>
    </source>
</evidence>
<dbReference type="PANTHER" id="PTHR43219">
    <property type="entry name" value="CRISPR-ASSOCIATED ENDONUCLEASE CAS1"/>
    <property type="match status" value="1"/>
</dbReference>
<dbReference type="InterPro" id="IPR042206">
    <property type="entry name" value="CRISPR-assoc_Cas1_C"/>
</dbReference>
<dbReference type="InterPro" id="IPR002729">
    <property type="entry name" value="CRISPR-assoc_Cas1"/>
</dbReference>
<evidence type="ECO:0000256" key="2">
    <source>
        <dbReference type="ARBA" id="ARBA00022723"/>
    </source>
</evidence>
<evidence type="ECO:0000256" key="3">
    <source>
        <dbReference type="ARBA" id="ARBA00022759"/>
    </source>
</evidence>
<dbReference type="InterPro" id="IPR042211">
    <property type="entry name" value="CRISPR-assoc_Cas1_N"/>
</dbReference>
<keyword evidence="6 9" id="KW-0051">Antiviral defense</keyword>
<dbReference type="RefSeq" id="WP_013781800.1">
    <property type="nucleotide sequence ID" value="NC_015520.1"/>
</dbReference>
<dbReference type="STRING" id="697281.Mahau_2201"/>
<keyword evidence="2 9" id="KW-0479">Metal-binding</keyword>
<dbReference type="Proteomes" id="UP000008457">
    <property type="component" value="Chromosome"/>
</dbReference>
<comment type="subunit">
    <text evidence="9">Homodimer, forms a heterotetramer with a Cas2 homodimer.</text>
</comment>
<dbReference type="GO" id="GO:0046872">
    <property type="term" value="F:metal ion binding"/>
    <property type="evidence" value="ECO:0007669"/>
    <property type="project" value="UniProtKB-UniRule"/>
</dbReference>
<evidence type="ECO:0000256" key="4">
    <source>
        <dbReference type="ARBA" id="ARBA00022801"/>
    </source>
</evidence>
<comment type="cofactor">
    <cofactor evidence="9">
        <name>Mg(2+)</name>
        <dbReference type="ChEBI" id="CHEBI:18420"/>
    </cofactor>
    <cofactor evidence="9">
        <name>Mn(2+)</name>
        <dbReference type="ChEBI" id="CHEBI:29035"/>
    </cofactor>
</comment>
<reference evidence="10 11" key="2">
    <citation type="journal article" date="2011" name="Stand. Genomic Sci.">
        <title>Complete genome sequence of Mahella australiensis type strain (50-1 BON).</title>
        <authorList>
            <person name="Sikorski J."/>
            <person name="Teshima H."/>
            <person name="Nolan M."/>
            <person name="Lucas S."/>
            <person name="Hammon N."/>
            <person name="Deshpande S."/>
            <person name="Cheng J.F."/>
            <person name="Pitluck S."/>
            <person name="Liolios K."/>
            <person name="Pagani I."/>
            <person name="Ivanova N."/>
            <person name="Huntemann M."/>
            <person name="Mavromatis K."/>
            <person name="Ovchinikova G."/>
            <person name="Pati A."/>
            <person name="Tapia R."/>
            <person name="Han C."/>
            <person name="Goodwin L."/>
            <person name="Chen A."/>
            <person name="Palaniappan K."/>
            <person name="Land M."/>
            <person name="Hauser L."/>
            <person name="Ngatchou-Djao O.D."/>
            <person name="Rohde M."/>
            <person name="Pukall R."/>
            <person name="Spring S."/>
            <person name="Abt B."/>
            <person name="Goker M."/>
            <person name="Detter J.C."/>
            <person name="Woyke T."/>
            <person name="Bristow J."/>
            <person name="Markowitz V."/>
            <person name="Hugenholtz P."/>
            <person name="Eisen J.A."/>
            <person name="Kyrpides N.C."/>
            <person name="Klenk H.P."/>
            <person name="Lapidus A."/>
        </authorList>
    </citation>
    <scope>NUCLEOTIDE SEQUENCE [LARGE SCALE GENOMIC DNA]</scope>
    <source>
        <strain evidence="11">DSM 15567 / CIP 107919 / 50-1 BON</strain>
    </source>
</reference>
<keyword evidence="7 9" id="KW-0238">DNA-binding</keyword>
<keyword evidence="8 9" id="KW-0464">Manganese</keyword>
<evidence type="ECO:0000313" key="10">
    <source>
        <dbReference type="EMBL" id="AEE97373.1"/>
    </source>
</evidence>
<comment type="function">
    <text evidence="9">CRISPR (clustered regularly interspaced short palindromic repeat), is an adaptive immune system that provides protection against mobile genetic elements (viruses, transposable elements and conjugative plasmids). CRISPR clusters contain spacers, sequences complementary to antecedent mobile elements, and target invading nucleic acids. CRISPR clusters are transcribed and processed into CRISPR RNA (crRNA). Acts as a dsDNA endonuclease. Involved in the integration of spacer DNA into the CRISPR cassette.</text>
</comment>
<comment type="similarity">
    <text evidence="9">Belongs to the CRISPR-associated endonuclease Cas1 family.</text>
</comment>
<proteinExistence type="inferred from homology"/>
<dbReference type="GO" id="GO:0016787">
    <property type="term" value="F:hydrolase activity"/>
    <property type="evidence" value="ECO:0007669"/>
    <property type="project" value="UniProtKB-KW"/>
</dbReference>
<dbReference type="NCBIfam" id="TIGR03641">
    <property type="entry name" value="cas1_HMARI"/>
    <property type="match status" value="1"/>
</dbReference>
<keyword evidence="11" id="KW-1185">Reference proteome</keyword>
<feature type="binding site" evidence="9">
    <location>
        <position position="238"/>
    </location>
    <ligand>
        <name>Mn(2+)</name>
        <dbReference type="ChEBI" id="CHEBI:29035"/>
    </ligand>
</feature>
<dbReference type="Pfam" id="PF01867">
    <property type="entry name" value="Cas_Cas1"/>
    <property type="match status" value="1"/>
</dbReference>
<dbReference type="NCBIfam" id="TIGR00287">
    <property type="entry name" value="cas1"/>
    <property type="match status" value="1"/>
</dbReference>
<organism evidence="10 11">
    <name type="scientific">Mahella australiensis (strain DSM 15567 / CIP 107919 / 50-1 BON)</name>
    <dbReference type="NCBI Taxonomy" id="697281"/>
    <lineage>
        <taxon>Bacteria</taxon>
        <taxon>Bacillati</taxon>
        <taxon>Bacillota</taxon>
        <taxon>Clostridia</taxon>
        <taxon>Thermoanaerobacterales</taxon>
        <taxon>Thermoanaerobacterales Family IV. Incertae Sedis</taxon>
        <taxon>Mahella</taxon>
    </lineage>
</organism>
<evidence type="ECO:0000256" key="8">
    <source>
        <dbReference type="ARBA" id="ARBA00023211"/>
    </source>
</evidence>
<keyword evidence="5 9" id="KW-0460">Magnesium</keyword>
<dbReference type="GO" id="GO:0004520">
    <property type="term" value="F:DNA endonuclease activity"/>
    <property type="evidence" value="ECO:0007669"/>
    <property type="project" value="InterPro"/>
</dbReference>
<dbReference type="HOGENOM" id="CLU_052779_2_0_9"/>
<dbReference type="AlphaFoldDB" id="F4A3B8"/>
<evidence type="ECO:0000256" key="1">
    <source>
        <dbReference type="ARBA" id="ARBA00022722"/>
    </source>
</evidence>
<dbReference type="GO" id="GO:0051607">
    <property type="term" value="P:defense response to virus"/>
    <property type="evidence" value="ECO:0007669"/>
    <property type="project" value="UniProtKB-UniRule"/>
</dbReference>
<dbReference type="KEGG" id="mas:Mahau_2201"/>
<dbReference type="Gene3D" id="3.100.10.20">
    <property type="entry name" value="CRISPR-associated endonuclease Cas1, N-terminal domain"/>
    <property type="match status" value="1"/>
</dbReference>
<name>F4A3B8_MAHA5</name>
<dbReference type="GO" id="GO:0043571">
    <property type="term" value="P:maintenance of CRISPR repeat elements"/>
    <property type="evidence" value="ECO:0007669"/>
    <property type="project" value="UniProtKB-UniRule"/>
</dbReference>
<evidence type="ECO:0000256" key="5">
    <source>
        <dbReference type="ARBA" id="ARBA00022842"/>
    </source>
</evidence>
<dbReference type="EMBL" id="CP002360">
    <property type="protein sequence ID" value="AEE97373.1"/>
    <property type="molecule type" value="Genomic_DNA"/>
</dbReference>
<accession>F4A3B8</accession>
<dbReference type="OrthoDB" id="9803119at2"/>